<dbReference type="AlphaFoldDB" id="A0A371CRC7"/>
<evidence type="ECO:0000256" key="3">
    <source>
        <dbReference type="RuleBase" id="RU361235"/>
    </source>
</evidence>
<dbReference type="InterPro" id="IPR050309">
    <property type="entry name" value="Type-B_Carboxylest/Lipase"/>
</dbReference>
<dbReference type="InterPro" id="IPR002018">
    <property type="entry name" value="CarbesteraseB"/>
</dbReference>
<dbReference type="EC" id="3.1.1.-" evidence="3"/>
<evidence type="ECO:0000313" key="5">
    <source>
        <dbReference type="EMBL" id="RDX42834.1"/>
    </source>
</evidence>
<sequence>MTLRLAMLLRLALLICGALAATPAAPTATLDNATVVGYTNNSVTSFMGIPFAEPPLGDLRLRLPKPITSYNGTINATQPETQCIQLNTTISPDLPGELLQDMTAYLEHAAATSSVPQSENCLTINIQVPEGTQAEAKLPVLAFIYGGGFAIGSTVQMPGDAVVQRSVAMGQPVIFAAMNYRLNAFGFLGGKEVKAAGVGNLGLHDQREGLRWINKHIAAFGGDPDKVTIWGQSAGAISTGLHMVANGGDTQDLFRGAVMSSGSPVPTGDITYLQPQYDTIVEHAGCANSSDTLDCLRQVPANALLSAATTLPSFFGYPGLATPWTPRADGVFLKAAPQHLVLSGSVADVPFITGDSLDEGTVFASGSYNVTTEKQFRSYVQQFYFPSAPEGSPFGTGDDNQLAPMYKRMSAFQGDLIFQAPRMFLLSQRSSKQNAWTFINERGRIGGLGVAHGTDFGATLLGADDFADYIIQFTATQNPNGASNRTIPWPKYDTVQRKALHIVDEGLEIGNDTLRSAAIDVLTALSVAFPL</sequence>
<dbReference type="EMBL" id="KZ857476">
    <property type="protein sequence ID" value="RDX42834.1"/>
    <property type="molecule type" value="Genomic_DNA"/>
</dbReference>
<dbReference type="GO" id="GO:0016787">
    <property type="term" value="F:hydrolase activity"/>
    <property type="evidence" value="ECO:0007669"/>
    <property type="project" value="UniProtKB-KW"/>
</dbReference>
<keyword evidence="3" id="KW-0732">Signal</keyword>
<dbReference type="STRING" id="139420.A0A371CRC7"/>
<dbReference type="Pfam" id="PF00135">
    <property type="entry name" value="COesterase"/>
    <property type="match status" value="1"/>
</dbReference>
<dbReference type="PANTHER" id="PTHR11559">
    <property type="entry name" value="CARBOXYLESTERASE"/>
    <property type="match status" value="1"/>
</dbReference>
<feature type="chain" id="PRO_5016477042" description="Carboxylic ester hydrolase" evidence="3">
    <location>
        <begin position="21"/>
        <end position="531"/>
    </location>
</feature>
<dbReference type="InterPro" id="IPR019826">
    <property type="entry name" value="Carboxylesterase_B_AS"/>
</dbReference>
<gene>
    <name evidence="5" type="ORF">OH76DRAFT_1265088</name>
</gene>
<reference evidence="5 6" key="1">
    <citation type="journal article" date="2018" name="Biotechnol. Biofuels">
        <title>Integrative visual omics of the white-rot fungus Polyporus brumalis exposes the biotechnological potential of its oxidative enzymes for delignifying raw plant biomass.</title>
        <authorList>
            <person name="Miyauchi S."/>
            <person name="Rancon A."/>
            <person name="Drula E."/>
            <person name="Hage H."/>
            <person name="Chaduli D."/>
            <person name="Favel A."/>
            <person name="Grisel S."/>
            <person name="Henrissat B."/>
            <person name="Herpoel-Gimbert I."/>
            <person name="Ruiz-Duenas F.J."/>
            <person name="Chevret D."/>
            <person name="Hainaut M."/>
            <person name="Lin J."/>
            <person name="Wang M."/>
            <person name="Pangilinan J."/>
            <person name="Lipzen A."/>
            <person name="Lesage-Meessen L."/>
            <person name="Navarro D."/>
            <person name="Riley R."/>
            <person name="Grigoriev I.V."/>
            <person name="Zhou S."/>
            <person name="Raouche S."/>
            <person name="Rosso M.N."/>
        </authorList>
    </citation>
    <scope>NUCLEOTIDE SEQUENCE [LARGE SCALE GENOMIC DNA]</scope>
    <source>
        <strain evidence="5 6">BRFM 1820</strain>
    </source>
</reference>
<dbReference type="SUPFAM" id="SSF53474">
    <property type="entry name" value="alpha/beta-Hydrolases"/>
    <property type="match status" value="1"/>
</dbReference>
<dbReference type="Gene3D" id="3.40.50.1820">
    <property type="entry name" value="alpha/beta hydrolase"/>
    <property type="match status" value="1"/>
</dbReference>
<evidence type="ECO:0000256" key="1">
    <source>
        <dbReference type="ARBA" id="ARBA00005964"/>
    </source>
</evidence>
<evidence type="ECO:0000256" key="2">
    <source>
        <dbReference type="ARBA" id="ARBA00022801"/>
    </source>
</evidence>
<keyword evidence="2 3" id="KW-0378">Hydrolase</keyword>
<dbReference type="PROSITE" id="PS00122">
    <property type="entry name" value="CARBOXYLESTERASE_B_1"/>
    <property type="match status" value="1"/>
</dbReference>
<evidence type="ECO:0000313" key="6">
    <source>
        <dbReference type="Proteomes" id="UP000256964"/>
    </source>
</evidence>
<dbReference type="OrthoDB" id="408631at2759"/>
<feature type="signal peptide" evidence="3">
    <location>
        <begin position="1"/>
        <end position="20"/>
    </location>
</feature>
<dbReference type="Proteomes" id="UP000256964">
    <property type="component" value="Unassembled WGS sequence"/>
</dbReference>
<evidence type="ECO:0000259" key="4">
    <source>
        <dbReference type="Pfam" id="PF00135"/>
    </source>
</evidence>
<protein>
    <recommendedName>
        <fullName evidence="3">Carboxylic ester hydrolase</fullName>
        <ecNumber evidence="3">3.1.1.-</ecNumber>
    </recommendedName>
</protein>
<organism evidence="5 6">
    <name type="scientific">Lentinus brumalis</name>
    <dbReference type="NCBI Taxonomy" id="2498619"/>
    <lineage>
        <taxon>Eukaryota</taxon>
        <taxon>Fungi</taxon>
        <taxon>Dikarya</taxon>
        <taxon>Basidiomycota</taxon>
        <taxon>Agaricomycotina</taxon>
        <taxon>Agaricomycetes</taxon>
        <taxon>Polyporales</taxon>
        <taxon>Polyporaceae</taxon>
        <taxon>Lentinus</taxon>
    </lineage>
</organism>
<feature type="domain" description="Carboxylesterase type B" evidence="4">
    <location>
        <begin position="30"/>
        <end position="377"/>
    </location>
</feature>
<accession>A0A371CRC7</accession>
<proteinExistence type="inferred from homology"/>
<dbReference type="InterPro" id="IPR029058">
    <property type="entry name" value="AB_hydrolase_fold"/>
</dbReference>
<comment type="similarity">
    <text evidence="1 3">Belongs to the type-B carboxylesterase/lipase family.</text>
</comment>
<keyword evidence="6" id="KW-1185">Reference proteome</keyword>
<name>A0A371CRC7_9APHY</name>